<evidence type="ECO:0000313" key="10">
    <source>
        <dbReference type="Proteomes" id="UP000779900"/>
    </source>
</evidence>
<dbReference type="SUPFAM" id="SSF52540">
    <property type="entry name" value="P-loop containing nucleoside triphosphate hydrolases"/>
    <property type="match status" value="1"/>
</dbReference>
<organism evidence="9 10">
    <name type="scientific">candidate division WOR-3 bacterium</name>
    <dbReference type="NCBI Taxonomy" id="2052148"/>
    <lineage>
        <taxon>Bacteria</taxon>
        <taxon>Bacteria division WOR-3</taxon>
    </lineage>
</organism>
<evidence type="ECO:0000256" key="4">
    <source>
        <dbReference type="ARBA" id="ARBA00023125"/>
    </source>
</evidence>
<dbReference type="CDD" id="cd00009">
    <property type="entry name" value="AAA"/>
    <property type="match status" value="1"/>
</dbReference>
<dbReference type="SMART" id="SM00382">
    <property type="entry name" value="AAA"/>
    <property type="match status" value="1"/>
</dbReference>
<proteinExistence type="predicted"/>
<keyword evidence="4" id="KW-0238">DNA-binding</keyword>
<dbReference type="InterPro" id="IPR011006">
    <property type="entry name" value="CheY-like_superfamily"/>
</dbReference>
<keyword evidence="2" id="KW-0067">ATP-binding</keyword>
<dbReference type="InterPro" id="IPR002078">
    <property type="entry name" value="Sigma_54_int"/>
</dbReference>
<dbReference type="InterPro" id="IPR027417">
    <property type="entry name" value="P-loop_NTPase"/>
</dbReference>
<keyword evidence="6" id="KW-0597">Phosphoprotein</keyword>
<gene>
    <name evidence="9" type="ORF">FJY68_13695</name>
</gene>
<evidence type="ECO:0000259" key="8">
    <source>
        <dbReference type="PROSITE" id="PS50110"/>
    </source>
</evidence>
<dbReference type="InterPro" id="IPR025943">
    <property type="entry name" value="Sigma_54_int_dom_ATP-bd_2"/>
</dbReference>
<dbReference type="PROSITE" id="PS00676">
    <property type="entry name" value="SIGMA54_INTERACT_2"/>
    <property type="match status" value="1"/>
</dbReference>
<evidence type="ECO:0000259" key="7">
    <source>
        <dbReference type="PROSITE" id="PS50045"/>
    </source>
</evidence>
<dbReference type="SUPFAM" id="SSF52172">
    <property type="entry name" value="CheY-like"/>
    <property type="match status" value="1"/>
</dbReference>
<sequence>MNGALLLLVDDEPEFAESLQSHLKKWGHGVVFRRGVRDSLDYLKNADPLPDVLVLDFELHDSGTGLDLWERTRALGLCLPAIVISDKADEKHKKKIADAGALYWYKLGGDLDQFRGMVGEHARIHRQQKRRWEEDLTSNKLVGDLSDVRERMGKFAPTEASILILGETGTGKELVAWNLHLHSRRRYGPLVRVNCAAIPETLIESELFGYEKGAFTGALTQKKGRLEVAHEGTLLLDEVGDLSLASQAKLLRFLQENEFERLGATTTVRVDVRVISATNKDLRREIAAKRFREDLYMRLAAAEIRVPPLRERRDDIKLIAAHILAKKGYEHALSVEVVARLEAHTWPGNVRELENAVELACDMAMRLEREIVPDDFMIKDGEGYEPTGDSRPMGTDKDVPLAVSVPSTNQSIKCLTWESVWCIL</sequence>
<dbReference type="EMBL" id="VGIR01000159">
    <property type="protein sequence ID" value="MBM3332878.1"/>
    <property type="molecule type" value="Genomic_DNA"/>
</dbReference>
<dbReference type="Pfam" id="PF00072">
    <property type="entry name" value="Response_reg"/>
    <property type="match status" value="1"/>
</dbReference>
<protein>
    <submittedName>
        <fullName evidence="9">Sigma-54-dependent Fis family transcriptional regulator</fullName>
    </submittedName>
</protein>
<dbReference type="InterPro" id="IPR025662">
    <property type="entry name" value="Sigma_54_int_dom_ATP-bd_1"/>
</dbReference>
<evidence type="ECO:0000256" key="3">
    <source>
        <dbReference type="ARBA" id="ARBA00023015"/>
    </source>
</evidence>
<dbReference type="Pfam" id="PF00158">
    <property type="entry name" value="Sigma54_activat"/>
    <property type="match status" value="1"/>
</dbReference>
<dbReference type="PROSITE" id="PS00675">
    <property type="entry name" value="SIGMA54_INTERACT_1"/>
    <property type="match status" value="1"/>
</dbReference>
<keyword evidence="1" id="KW-0547">Nucleotide-binding</keyword>
<dbReference type="InterPro" id="IPR025944">
    <property type="entry name" value="Sigma_54_int_dom_CS"/>
</dbReference>
<dbReference type="GO" id="GO:0005524">
    <property type="term" value="F:ATP binding"/>
    <property type="evidence" value="ECO:0007669"/>
    <property type="project" value="UniProtKB-KW"/>
</dbReference>
<dbReference type="InterPro" id="IPR003593">
    <property type="entry name" value="AAA+_ATPase"/>
</dbReference>
<evidence type="ECO:0000256" key="6">
    <source>
        <dbReference type="PROSITE-ProRule" id="PRU00169"/>
    </source>
</evidence>
<name>A0A938BVB1_UNCW3</name>
<dbReference type="Gene3D" id="3.40.50.300">
    <property type="entry name" value="P-loop containing nucleotide triphosphate hydrolases"/>
    <property type="match status" value="1"/>
</dbReference>
<feature type="modified residue" description="4-aspartylphosphate" evidence="6">
    <location>
        <position position="56"/>
    </location>
</feature>
<dbReference type="SMART" id="SM00448">
    <property type="entry name" value="REC"/>
    <property type="match status" value="1"/>
</dbReference>
<dbReference type="GO" id="GO:0006355">
    <property type="term" value="P:regulation of DNA-templated transcription"/>
    <property type="evidence" value="ECO:0007669"/>
    <property type="project" value="InterPro"/>
</dbReference>
<dbReference type="Pfam" id="PF25601">
    <property type="entry name" value="AAA_lid_14"/>
    <property type="match status" value="1"/>
</dbReference>
<dbReference type="PROSITE" id="PS00688">
    <property type="entry name" value="SIGMA54_INTERACT_3"/>
    <property type="match status" value="1"/>
</dbReference>
<keyword evidence="3" id="KW-0805">Transcription regulation</keyword>
<reference evidence="9" key="1">
    <citation type="submission" date="2019-03" db="EMBL/GenBank/DDBJ databases">
        <title>Lake Tanganyika Metagenome-Assembled Genomes (MAGs).</title>
        <authorList>
            <person name="Tran P."/>
        </authorList>
    </citation>
    <scope>NUCLEOTIDE SEQUENCE</scope>
    <source>
        <strain evidence="9">K_DeepCast_150m_m2_040</strain>
    </source>
</reference>
<dbReference type="GO" id="GO:0000160">
    <property type="term" value="P:phosphorelay signal transduction system"/>
    <property type="evidence" value="ECO:0007669"/>
    <property type="project" value="InterPro"/>
</dbReference>
<feature type="domain" description="Sigma-54 factor interaction" evidence="7">
    <location>
        <begin position="145"/>
        <end position="362"/>
    </location>
</feature>
<dbReference type="InterPro" id="IPR058031">
    <property type="entry name" value="AAA_lid_NorR"/>
</dbReference>
<evidence type="ECO:0000256" key="1">
    <source>
        <dbReference type="ARBA" id="ARBA00022741"/>
    </source>
</evidence>
<evidence type="ECO:0000256" key="2">
    <source>
        <dbReference type="ARBA" id="ARBA00022840"/>
    </source>
</evidence>
<dbReference type="PROSITE" id="PS50045">
    <property type="entry name" value="SIGMA54_INTERACT_4"/>
    <property type="match status" value="1"/>
</dbReference>
<dbReference type="InterPro" id="IPR001789">
    <property type="entry name" value="Sig_transdc_resp-reg_receiver"/>
</dbReference>
<dbReference type="FunFam" id="3.40.50.300:FF:000006">
    <property type="entry name" value="DNA-binding transcriptional regulator NtrC"/>
    <property type="match status" value="1"/>
</dbReference>
<dbReference type="Proteomes" id="UP000779900">
    <property type="component" value="Unassembled WGS sequence"/>
</dbReference>
<evidence type="ECO:0000256" key="5">
    <source>
        <dbReference type="ARBA" id="ARBA00023163"/>
    </source>
</evidence>
<dbReference type="PANTHER" id="PTHR32071">
    <property type="entry name" value="TRANSCRIPTIONAL REGULATORY PROTEIN"/>
    <property type="match status" value="1"/>
</dbReference>
<dbReference type="Gene3D" id="3.40.50.2300">
    <property type="match status" value="1"/>
</dbReference>
<evidence type="ECO:0000313" key="9">
    <source>
        <dbReference type="EMBL" id="MBM3332878.1"/>
    </source>
</evidence>
<dbReference type="PROSITE" id="PS50110">
    <property type="entry name" value="RESPONSE_REGULATORY"/>
    <property type="match status" value="1"/>
</dbReference>
<dbReference type="CDD" id="cd00156">
    <property type="entry name" value="REC"/>
    <property type="match status" value="1"/>
</dbReference>
<feature type="domain" description="Response regulatory" evidence="8">
    <location>
        <begin position="5"/>
        <end position="122"/>
    </location>
</feature>
<dbReference type="AlphaFoldDB" id="A0A938BVB1"/>
<comment type="caution">
    <text evidence="9">The sequence shown here is derived from an EMBL/GenBank/DDBJ whole genome shotgun (WGS) entry which is preliminary data.</text>
</comment>
<keyword evidence="5" id="KW-0804">Transcription</keyword>
<dbReference type="GO" id="GO:0003677">
    <property type="term" value="F:DNA binding"/>
    <property type="evidence" value="ECO:0007669"/>
    <property type="project" value="UniProtKB-KW"/>
</dbReference>
<dbReference type="Gene3D" id="1.10.8.60">
    <property type="match status" value="1"/>
</dbReference>
<accession>A0A938BVB1</accession>